<dbReference type="Proteomes" id="UP000308196">
    <property type="component" value="Chromosome"/>
</dbReference>
<name>A0A4U9V2C0_9SPHI</name>
<dbReference type="RefSeq" id="WP_028071960.1">
    <property type="nucleotide sequence ID" value="NZ_CP158797.1"/>
</dbReference>
<dbReference type="GeneID" id="78462831"/>
<keyword evidence="5" id="KW-1185">Reference proteome</keyword>
<proteinExistence type="predicted"/>
<organism evidence="3 4">
    <name type="scientific">Sphingobacterium thalpophilum</name>
    <dbReference type="NCBI Taxonomy" id="259"/>
    <lineage>
        <taxon>Bacteria</taxon>
        <taxon>Pseudomonadati</taxon>
        <taxon>Bacteroidota</taxon>
        <taxon>Sphingobacteriia</taxon>
        <taxon>Sphingobacteriales</taxon>
        <taxon>Sphingobacteriaceae</taxon>
        <taxon>Sphingobacterium</taxon>
    </lineage>
</organism>
<feature type="chain" id="PRO_5020572932" evidence="1">
    <location>
        <begin position="26"/>
        <end position="218"/>
    </location>
</feature>
<reference evidence="2 5" key="2">
    <citation type="submission" date="2024-06" db="EMBL/GenBank/DDBJ databases">
        <title>Soil Sphingobacterium thalpophilum.</title>
        <authorList>
            <person name="Yang J."/>
            <person name="Li J."/>
        </authorList>
    </citation>
    <scope>NUCLEOTIDE SEQUENCE [LARGE SCALE GENOMIC DNA]</scope>
    <source>
        <strain evidence="2 5">22g91tb</strain>
    </source>
</reference>
<evidence type="ECO:0000313" key="2">
    <source>
        <dbReference type="EMBL" id="MEZ0452444.1"/>
    </source>
</evidence>
<evidence type="ECO:0000313" key="4">
    <source>
        <dbReference type="Proteomes" id="UP000308196"/>
    </source>
</evidence>
<evidence type="ECO:0000313" key="5">
    <source>
        <dbReference type="Proteomes" id="UP001566204"/>
    </source>
</evidence>
<reference evidence="3 4" key="1">
    <citation type="submission" date="2019-05" db="EMBL/GenBank/DDBJ databases">
        <authorList>
            <consortium name="Pathogen Informatics"/>
        </authorList>
    </citation>
    <scope>NUCLEOTIDE SEQUENCE [LARGE SCALE GENOMIC DNA]</scope>
    <source>
        <strain evidence="3 4">NCTC11429</strain>
    </source>
</reference>
<dbReference type="EMBL" id="JBEOQB010000003">
    <property type="protein sequence ID" value="MEZ0452444.1"/>
    <property type="molecule type" value="Genomic_DNA"/>
</dbReference>
<accession>A0A4U9V2C0</accession>
<dbReference type="STRING" id="1123265.GCA_000686625_00971"/>
<dbReference type="InterPro" id="IPR024284">
    <property type="entry name" value="DUF3826"/>
</dbReference>
<evidence type="ECO:0000256" key="1">
    <source>
        <dbReference type="SAM" id="SignalP"/>
    </source>
</evidence>
<dbReference type="KEGG" id="stha:NCTC11429_02103"/>
<evidence type="ECO:0000313" key="3">
    <source>
        <dbReference type="EMBL" id="VTR38929.1"/>
    </source>
</evidence>
<dbReference type="AlphaFoldDB" id="A0A4U9V2C0"/>
<dbReference type="Proteomes" id="UP001566204">
    <property type="component" value="Unassembled WGS sequence"/>
</dbReference>
<protein>
    <submittedName>
        <fullName evidence="2">DUF3826 domain-containing protein</fullName>
    </submittedName>
    <submittedName>
        <fullName evidence="3">Protein of uncharacterized function (DUF3826)</fullName>
    </submittedName>
</protein>
<sequence length="218" mass="25048">MKIAAIYLFCCMFSGYLLLSEHVAAQSNTNERDKAMQWAAELKLGNSQKQQRVADYIFYHLVAVKDWHNNHPASTVPAGINPYTGNKLSELDRSIIADSAQPDSIHQNLMNGLRKELDDKQVAQILDRYTIGKVDFTLKGYRAIVPDLTVAEEQTIRKHLEEAREKAIDYKSMKQISAIFEIYKNKCEAYLNANGRNWRQLFKDYVTKVKAEKENKSK</sequence>
<dbReference type="EMBL" id="LR590484">
    <property type="protein sequence ID" value="VTR38929.1"/>
    <property type="molecule type" value="Genomic_DNA"/>
</dbReference>
<gene>
    <name evidence="2" type="ORF">ABTW24_12630</name>
    <name evidence="3" type="ORF">NCTC11429_02103</name>
</gene>
<keyword evidence="1" id="KW-0732">Signal</keyword>
<feature type="signal peptide" evidence="1">
    <location>
        <begin position="1"/>
        <end position="25"/>
    </location>
</feature>
<dbReference type="Pfam" id="PF12875">
    <property type="entry name" value="DUF3826"/>
    <property type="match status" value="1"/>
</dbReference>